<reference evidence="2 3" key="1">
    <citation type="submission" date="2021-10" db="EMBL/GenBank/DDBJ databases">
        <title>Anaerobic single-cell dispensing facilitates the cultivation of human gut bacteria.</title>
        <authorList>
            <person name="Afrizal A."/>
        </authorList>
    </citation>
    <scope>NUCLEOTIDE SEQUENCE [LARGE SCALE GENOMIC DNA]</scope>
    <source>
        <strain evidence="2 3">CLA-AA-H277</strain>
    </source>
</reference>
<evidence type="ECO:0000313" key="3">
    <source>
        <dbReference type="Proteomes" id="UP001197875"/>
    </source>
</evidence>
<comment type="caution">
    <text evidence="2">The sequence shown here is derived from an EMBL/GenBank/DDBJ whole genome shotgun (WGS) entry which is preliminary data.</text>
</comment>
<dbReference type="EMBL" id="JAJEPR010000013">
    <property type="protein sequence ID" value="MCC2190033.1"/>
    <property type="molecule type" value="Genomic_DNA"/>
</dbReference>
<feature type="compositionally biased region" description="Acidic residues" evidence="1">
    <location>
        <begin position="24"/>
        <end position="36"/>
    </location>
</feature>
<keyword evidence="3" id="KW-1185">Reference proteome</keyword>
<organism evidence="2 3">
    <name type="scientific">Fusicatenibacter faecihominis</name>
    <dbReference type="NCBI Taxonomy" id="2881276"/>
    <lineage>
        <taxon>Bacteria</taxon>
        <taxon>Bacillati</taxon>
        <taxon>Bacillota</taxon>
        <taxon>Clostridia</taxon>
        <taxon>Lachnospirales</taxon>
        <taxon>Lachnospiraceae</taxon>
        <taxon>Fusicatenibacter</taxon>
    </lineage>
</organism>
<dbReference type="RefSeq" id="WP_227615223.1">
    <property type="nucleotide sequence ID" value="NZ_JAJEPR010000013.1"/>
</dbReference>
<evidence type="ECO:0000313" key="2">
    <source>
        <dbReference type="EMBL" id="MCC2190033.1"/>
    </source>
</evidence>
<proteinExistence type="predicted"/>
<name>A0AAE3J6I0_9FIRM</name>
<dbReference type="Proteomes" id="UP001197875">
    <property type="component" value="Unassembled WGS sequence"/>
</dbReference>
<dbReference type="AlphaFoldDB" id="A0AAE3J6I0"/>
<feature type="region of interest" description="Disordered" evidence="1">
    <location>
        <begin position="20"/>
        <end position="48"/>
    </location>
</feature>
<accession>A0AAE3J6I0</accession>
<protein>
    <submittedName>
        <fullName evidence="2">Uncharacterized protein</fullName>
    </submittedName>
</protein>
<sequence length="48" mass="5373">MKNTDIGLVQFAIHTEAIKKADTTEEETEAETETESETLLSRVKSLFS</sequence>
<evidence type="ECO:0000256" key="1">
    <source>
        <dbReference type="SAM" id="MobiDB-lite"/>
    </source>
</evidence>
<gene>
    <name evidence="2" type="ORF">LKD71_09485</name>
</gene>